<evidence type="ECO:0000259" key="1">
    <source>
        <dbReference type="Pfam" id="PF06812"/>
    </source>
</evidence>
<dbReference type="AlphaFoldDB" id="A0A4Q9EK40"/>
<dbReference type="NCBIfam" id="TIGR03363">
    <property type="entry name" value="VI_chp_8"/>
    <property type="match status" value="1"/>
</dbReference>
<dbReference type="InterPro" id="IPR017740">
    <property type="entry name" value="TssA-like"/>
</dbReference>
<dbReference type="Pfam" id="PF06812">
    <property type="entry name" value="ImpA_N"/>
    <property type="match status" value="1"/>
</dbReference>
<proteinExistence type="predicted"/>
<sequence>MSTLNLDLGSMLAPIAPENPRGRNMEFETGYDAIREARESDPDDLPQDEWSSVLRKADWLQVIRLSQKLLSHESKDLQVVCWLTEALLHQYGVAGLASGIKFMQAFVQAYGDSCWPEPDEDGESLHHNKLQWLDRQLQLPLMRLPLLGQPESTLEYWRQVQAFEHKVAMYPDQREALLNEGDFSLSTFQRWAAGISAATVAQAVQVLAQVSAARVEFETSYQRHHTDIHSDMLSATAQTLEEMDAFLQRIGEQTATHYDDVMMINVLEPEAAPLGHTETSDMARQTMSRDLAVSQMLTIAHFFRQTEPSSPVPFLMERAARWANMTLTEWLEEMLQDDSSLRDINHVLKGSERE</sequence>
<gene>
    <name evidence="2" type="primary">tssA</name>
    <name evidence="2" type="ORF">EYY89_18310</name>
</gene>
<accession>A0A4Q9EK40</accession>
<protein>
    <submittedName>
        <fullName evidence="2">Type VI secretion system protein TssA</fullName>
    </submittedName>
</protein>
<name>A0A4Q9EK40_9GAMM</name>
<dbReference type="EMBL" id="SITD01000064">
    <property type="protein sequence ID" value="TBM23060.1"/>
    <property type="molecule type" value="Genomic_DNA"/>
</dbReference>
<evidence type="ECO:0000313" key="3">
    <source>
        <dbReference type="Proteomes" id="UP000293380"/>
    </source>
</evidence>
<dbReference type="PANTHER" id="PTHR37951">
    <property type="entry name" value="CYTOPLASMIC PROTEIN-RELATED"/>
    <property type="match status" value="1"/>
</dbReference>
<evidence type="ECO:0000313" key="2">
    <source>
        <dbReference type="EMBL" id="TBM23060.1"/>
    </source>
</evidence>
<organism evidence="2 3">
    <name type="scientific">Hafnia paralvei</name>
    <dbReference type="NCBI Taxonomy" id="546367"/>
    <lineage>
        <taxon>Bacteria</taxon>
        <taxon>Pseudomonadati</taxon>
        <taxon>Pseudomonadota</taxon>
        <taxon>Gammaproteobacteria</taxon>
        <taxon>Enterobacterales</taxon>
        <taxon>Hafniaceae</taxon>
        <taxon>Hafnia</taxon>
    </lineage>
</organism>
<reference evidence="2 3" key="1">
    <citation type="submission" date="2019-02" db="EMBL/GenBank/DDBJ databases">
        <title>Comparative genomic analysis of the Hafnia genus genomes.</title>
        <authorList>
            <person name="Zhiqiu Y."/>
            <person name="Chao Y."/>
            <person name="Yuhui D."/>
            <person name="Di H."/>
            <person name="Bin L."/>
        </authorList>
    </citation>
    <scope>NUCLEOTIDE SEQUENCE [LARGE SCALE GENOMIC DNA]</scope>
    <source>
        <strain evidence="2 3">PCM_1194</strain>
    </source>
</reference>
<dbReference type="PANTHER" id="PTHR37951:SF1">
    <property type="entry name" value="TYPE VI SECRETION SYSTEM COMPONENT TSSA1"/>
    <property type="match status" value="1"/>
</dbReference>
<dbReference type="RefSeq" id="WP_130960316.1">
    <property type="nucleotide sequence ID" value="NZ_SITD01000064.1"/>
</dbReference>
<dbReference type="InterPro" id="IPR010657">
    <property type="entry name" value="ImpA_N"/>
</dbReference>
<feature type="domain" description="ImpA N-terminal" evidence="1">
    <location>
        <begin position="12"/>
        <end position="134"/>
    </location>
</feature>
<dbReference type="Proteomes" id="UP000293380">
    <property type="component" value="Unassembled WGS sequence"/>
</dbReference>
<comment type="caution">
    <text evidence="2">The sequence shown here is derived from an EMBL/GenBank/DDBJ whole genome shotgun (WGS) entry which is preliminary data.</text>
</comment>